<keyword evidence="6" id="KW-0812">Transmembrane</keyword>
<protein>
    <recommendedName>
        <fullName evidence="8">Gram-positive cocci surface proteins LPxTG domain-containing protein</fullName>
    </recommendedName>
</protein>
<gene>
    <name evidence="9" type="ORF">OU415_24175</name>
</gene>
<keyword evidence="10" id="KW-1185">Reference proteome</keyword>
<comment type="caution">
    <text evidence="9">The sequence shown here is derived from an EMBL/GenBank/DDBJ whole genome shotgun (WGS) entry which is preliminary data.</text>
</comment>
<evidence type="ECO:0000256" key="2">
    <source>
        <dbReference type="ARBA" id="ARBA00022525"/>
    </source>
</evidence>
<name>A0ABT4V3K4_9PSEU</name>
<keyword evidence="1" id="KW-0134">Cell wall</keyword>
<evidence type="ECO:0000313" key="10">
    <source>
        <dbReference type="Proteomes" id="UP001210380"/>
    </source>
</evidence>
<evidence type="ECO:0000313" key="9">
    <source>
        <dbReference type="EMBL" id="MDA3628551.1"/>
    </source>
</evidence>
<feature type="domain" description="Gram-positive cocci surface proteins LPxTG" evidence="8">
    <location>
        <begin position="393"/>
        <end position="426"/>
    </location>
</feature>
<dbReference type="PROSITE" id="PS50847">
    <property type="entry name" value="GRAM_POS_ANCHORING"/>
    <property type="match status" value="1"/>
</dbReference>
<evidence type="ECO:0000256" key="6">
    <source>
        <dbReference type="SAM" id="Phobius"/>
    </source>
</evidence>
<evidence type="ECO:0000256" key="5">
    <source>
        <dbReference type="SAM" id="MobiDB-lite"/>
    </source>
</evidence>
<feature type="compositionally biased region" description="Pro residues" evidence="5">
    <location>
        <begin position="270"/>
        <end position="281"/>
    </location>
</feature>
<evidence type="ECO:0000259" key="8">
    <source>
        <dbReference type="PROSITE" id="PS50847"/>
    </source>
</evidence>
<dbReference type="RefSeq" id="WP_270951454.1">
    <property type="nucleotide sequence ID" value="NZ_JAQGLA010000047.1"/>
</dbReference>
<feature type="compositionally biased region" description="Low complexity" evidence="5">
    <location>
        <begin position="245"/>
        <end position="269"/>
    </location>
</feature>
<reference evidence="9 10" key="1">
    <citation type="submission" date="2022-11" db="EMBL/GenBank/DDBJ databases">
        <title>Draft genome sequence of Saccharopolyspora sp. WRP15-2 isolated from rhizosphere soils of wild rice in Thailand.</title>
        <authorList>
            <person name="Duangmal K."/>
            <person name="Kammanee S."/>
            <person name="Muangham S."/>
        </authorList>
    </citation>
    <scope>NUCLEOTIDE SEQUENCE [LARGE SCALE GENOMIC DNA]</scope>
    <source>
        <strain evidence="9 10">WRP15-2</strain>
    </source>
</reference>
<keyword evidence="3 7" id="KW-0732">Signal</keyword>
<feature type="transmembrane region" description="Helical" evidence="6">
    <location>
        <begin position="404"/>
        <end position="422"/>
    </location>
</feature>
<organism evidence="9 10">
    <name type="scientific">Saccharopolyspora oryzae</name>
    <dbReference type="NCBI Taxonomy" id="2997343"/>
    <lineage>
        <taxon>Bacteria</taxon>
        <taxon>Bacillati</taxon>
        <taxon>Actinomycetota</taxon>
        <taxon>Actinomycetes</taxon>
        <taxon>Pseudonocardiales</taxon>
        <taxon>Pseudonocardiaceae</taxon>
        <taxon>Saccharopolyspora</taxon>
    </lineage>
</organism>
<evidence type="ECO:0000256" key="1">
    <source>
        <dbReference type="ARBA" id="ARBA00022512"/>
    </source>
</evidence>
<keyword evidence="4" id="KW-0572">Peptidoglycan-anchor</keyword>
<dbReference type="Proteomes" id="UP001210380">
    <property type="component" value="Unassembled WGS sequence"/>
</dbReference>
<evidence type="ECO:0000256" key="7">
    <source>
        <dbReference type="SAM" id="SignalP"/>
    </source>
</evidence>
<sequence>MIRAAHSILAAVAAVAVAAAPAATAQQAVAESSLLQLNVTAVPEAGVGGFSGELGSAATGPGDRLVSWDQSDPEGVRSHVNGWYGGPPPPGTSTARASDSTGSREASAAWSSFGISATSGGPNLLSFGALHTWARCTQPPLANQEEAYAATDSNTIYLFDDVTRPLPAGTSTVQTTGARMGLSGIGAVTLAVDVTRIEETYAHGAHAAIRVQVHAVMHDASGATVFDGELMDVTAGDVRVECEAETPPTSTTEPTTTEPSEPTTTTELPTPEPPTTETPEPPDVHTTTTEPPTTSEPTTSTTEPTTSESPTSTTEPTTTEPTTGPPEPTATGTSTCPEPPPTCEHRPCPEPPEPTCHKPPGGGGGWSHEPTAGGGWPGGDPSGGRPSGGVEHLAKTGGVPTGPLSLAGGALAAAGALLLLVLRKRA</sequence>
<keyword evidence="2" id="KW-0964">Secreted</keyword>
<feature type="compositionally biased region" description="Gly residues" evidence="5">
    <location>
        <begin position="360"/>
        <end position="387"/>
    </location>
</feature>
<feature type="signal peptide" evidence="7">
    <location>
        <begin position="1"/>
        <end position="25"/>
    </location>
</feature>
<proteinExistence type="predicted"/>
<accession>A0ABT4V3K4</accession>
<feature type="region of interest" description="Disordered" evidence="5">
    <location>
        <begin position="61"/>
        <end position="103"/>
    </location>
</feature>
<feature type="region of interest" description="Disordered" evidence="5">
    <location>
        <begin position="243"/>
        <end position="399"/>
    </location>
</feature>
<evidence type="ECO:0000256" key="4">
    <source>
        <dbReference type="ARBA" id="ARBA00023088"/>
    </source>
</evidence>
<feature type="compositionally biased region" description="Polar residues" evidence="5">
    <location>
        <begin position="92"/>
        <end position="103"/>
    </location>
</feature>
<feature type="compositionally biased region" description="Low complexity" evidence="5">
    <location>
        <begin position="284"/>
        <end position="322"/>
    </location>
</feature>
<dbReference type="InterPro" id="IPR019931">
    <property type="entry name" value="LPXTG_anchor"/>
</dbReference>
<feature type="chain" id="PRO_5045132298" description="Gram-positive cocci surface proteins LPxTG domain-containing protein" evidence="7">
    <location>
        <begin position="26"/>
        <end position="426"/>
    </location>
</feature>
<evidence type="ECO:0000256" key="3">
    <source>
        <dbReference type="ARBA" id="ARBA00022729"/>
    </source>
</evidence>
<keyword evidence="6" id="KW-1133">Transmembrane helix</keyword>
<dbReference type="EMBL" id="JAQGLA010000047">
    <property type="protein sequence ID" value="MDA3628551.1"/>
    <property type="molecule type" value="Genomic_DNA"/>
</dbReference>
<keyword evidence="6" id="KW-0472">Membrane</keyword>